<keyword evidence="2" id="KW-0808">Transferase</keyword>
<dbReference type="Gene3D" id="3.40.630.30">
    <property type="match status" value="2"/>
</dbReference>
<dbReference type="EMBL" id="DXDD01000042">
    <property type="protein sequence ID" value="HIY59721.1"/>
    <property type="molecule type" value="Genomic_DNA"/>
</dbReference>
<accession>A0A9D1YP80</accession>
<feature type="domain" description="N-acetyltransferase" evidence="1">
    <location>
        <begin position="190"/>
        <end position="346"/>
    </location>
</feature>
<feature type="domain" description="N-acetyltransferase" evidence="1">
    <location>
        <begin position="14"/>
        <end position="180"/>
    </location>
</feature>
<dbReference type="PANTHER" id="PTHR43792:SF1">
    <property type="entry name" value="N-ACETYLTRANSFERASE DOMAIN-CONTAINING PROTEIN"/>
    <property type="match status" value="1"/>
</dbReference>
<dbReference type="EC" id="2.3.1.-" evidence="2"/>
<dbReference type="Pfam" id="PF13302">
    <property type="entry name" value="Acetyltransf_3"/>
    <property type="match status" value="1"/>
</dbReference>
<dbReference type="PROSITE" id="PS51186">
    <property type="entry name" value="GNAT"/>
    <property type="match status" value="2"/>
</dbReference>
<dbReference type="Pfam" id="PF00583">
    <property type="entry name" value="Acetyltransf_1"/>
    <property type="match status" value="1"/>
</dbReference>
<dbReference type="GO" id="GO:0016747">
    <property type="term" value="F:acyltransferase activity, transferring groups other than amino-acyl groups"/>
    <property type="evidence" value="ECO:0007669"/>
    <property type="project" value="InterPro"/>
</dbReference>
<reference evidence="2" key="1">
    <citation type="journal article" date="2021" name="PeerJ">
        <title>Extensive microbial diversity within the chicken gut microbiome revealed by metagenomics and culture.</title>
        <authorList>
            <person name="Gilroy R."/>
            <person name="Ravi A."/>
            <person name="Getino M."/>
            <person name="Pursley I."/>
            <person name="Horton D.L."/>
            <person name="Alikhan N.F."/>
            <person name="Baker D."/>
            <person name="Gharbi K."/>
            <person name="Hall N."/>
            <person name="Watson M."/>
            <person name="Adriaenssens E.M."/>
            <person name="Foster-Nyarko E."/>
            <person name="Jarju S."/>
            <person name="Secka A."/>
            <person name="Antonio M."/>
            <person name="Oren A."/>
            <person name="Chaudhuri R.R."/>
            <person name="La Ragione R."/>
            <person name="Hildebrand F."/>
            <person name="Pallen M.J."/>
        </authorList>
    </citation>
    <scope>NUCLEOTIDE SEQUENCE</scope>
    <source>
        <strain evidence="2">ChiSxjej3B15-24422</strain>
    </source>
</reference>
<evidence type="ECO:0000259" key="1">
    <source>
        <dbReference type="PROSITE" id="PS51186"/>
    </source>
</evidence>
<evidence type="ECO:0000313" key="3">
    <source>
        <dbReference type="Proteomes" id="UP000824007"/>
    </source>
</evidence>
<reference evidence="2" key="2">
    <citation type="submission" date="2021-04" db="EMBL/GenBank/DDBJ databases">
        <authorList>
            <person name="Gilroy R."/>
        </authorList>
    </citation>
    <scope>NUCLEOTIDE SEQUENCE</scope>
    <source>
        <strain evidence="2">ChiSxjej3B15-24422</strain>
    </source>
</reference>
<dbReference type="InterPro" id="IPR000182">
    <property type="entry name" value="GNAT_dom"/>
</dbReference>
<evidence type="ECO:0000313" key="2">
    <source>
        <dbReference type="EMBL" id="HIY59721.1"/>
    </source>
</evidence>
<dbReference type="InterPro" id="IPR051531">
    <property type="entry name" value="N-acetyltransferase"/>
</dbReference>
<dbReference type="SUPFAM" id="SSF55729">
    <property type="entry name" value="Acyl-CoA N-acyltransferases (Nat)"/>
    <property type="match status" value="2"/>
</dbReference>
<dbReference type="CDD" id="cd04301">
    <property type="entry name" value="NAT_SF"/>
    <property type="match status" value="1"/>
</dbReference>
<name>A0A9D1YP80_9FIRM</name>
<dbReference type="InterPro" id="IPR016181">
    <property type="entry name" value="Acyl_CoA_acyltransferase"/>
</dbReference>
<keyword evidence="2" id="KW-0012">Acyltransferase</keyword>
<comment type="caution">
    <text evidence="2">The sequence shown here is derived from an EMBL/GenBank/DDBJ whole genome shotgun (WGS) entry which is preliminary data.</text>
</comment>
<protein>
    <submittedName>
        <fullName evidence="2">GNAT family N-acetyltransferase</fullName>
        <ecNumber evidence="2">2.3.1.-</ecNumber>
    </submittedName>
</protein>
<organism evidence="2 3">
    <name type="scientific">Candidatus Eisenbergiella pullistercoris</name>
    <dbReference type="NCBI Taxonomy" id="2838555"/>
    <lineage>
        <taxon>Bacteria</taxon>
        <taxon>Bacillati</taxon>
        <taxon>Bacillota</taxon>
        <taxon>Clostridia</taxon>
        <taxon>Lachnospirales</taxon>
        <taxon>Lachnospiraceae</taxon>
        <taxon>Eisenbergiella</taxon>
    </lineage>
</organism>
<sequence>MKHKGTVRLETDRLILRPFTPKDSLPMFRNWASDGEVTRFLTWPAHKDVEVTGRIIADWCKGYETPDYYQWAIELKEIKEPIGNISAVKTDDRTESATIGYCIGRRWWRQGITSEALREVIRFFFEEVGMNCVNACHDPRNPNSGRVMRSCGMTLEGTWRAGGINNQGVCDETWYSILRSEYGKGPKPPVAIRRERKEDHRAVESLTRQAFWNMYVPGCTEHYLAHILRGHEDFIPELDLVAETADGRIVGNVMYTKARLTDETGKSAVILTFGPISVHPDFQRKGISRMLLESSFEEARRLGYQAVVIFGDPDNYVSRGFKSCSRYHVCAGDGSCPAAMLVLELIPGLLDGRKWFYQESPAYAFDPADAEKFDRQFEPMAKEYRPSQESFYIHSHSVILPEQD</sequence>
<dbReference type="AlphaFoldDB" id="A0A9D1YP80"/>
<dbReference type="PANTHER" id="PTHR43792">
    <property type="entry name" value="GNAT FAMILY, PUTATIVE (AFU_ORTHOLOGUE AFUA_3G00765)-RELATED-RELATED"/>
    <property type="match status" value="1"/>
</dbReference>
<proteinExistence type="predicted"/>
<gene>
    <name evidence="2" type="ORF">H9831_03425</name>
</gene>
<dbReference type="Proteomes" id="UP000824007">
    <property type="component" value="Unassembled WGS sequence"/>
</dbReference>